<dbReference type="OrthoDB" id="441129at2759"/>
<organism evidence="3 4">
    <name type="scientific">Carpediemonas membranifera</name>
    <dbReference type="NCBI Taxonomy" id="201153"/>
    <lineage>
        <taxon>Eukaryota</taxon>
        <taxon>Metamonada</taxon>
        <taxon>Carpediemonas-like organisms</taxon>
        <taxon>Carpediemonas</taxon>
    </lineage>
</organism>
<protein>
    <submittedName>
        <fullName evidence="3">Chromosome partition protein Smc</fullName>
    </submittedName>
</protein>
<keyword evidence="4" id="KW-1185">Reference proteome</keyword>
<name>A0A8J6B5A1_9EUKA</name>
<dbReference type="AlphaFoldDB" id="A0A8J6B5A1"/>
<dbReference type="EMBL" id="JAHDYR010000025">
    <property type="protein sequence ID" value="KAG9393167.1"/>
    <property type="molecule type" value="Genomic_DNA"/>
</dbReference>
<proteinExistence type="predicted"/>
<evidence type="ECO:0000313" key="3">
    <source>
        <dbReference type="EMBL" id="KAG9393167.1"/>
    </source>
</evidence>
<dbReference type="PANTHER" id="PTHR14845">
    <property type="entry name" value="COILED-COIL DOMAIN-CONTAINING 166"/>
    <property type="match status" value="1"/>
</dbReference>
<dbReference type="Proteomes" id="UP000717585">
    <property type="component" value="Unassembled WGS sequence"/>
</dbReference>
<evidence type="ECO:0000256" key="1">
    <source>
        <dbReference type="SAM" id="Coils"/>
    </source>
</evidence>
<comment type="caution">
    <text evidence="3">The sequence shown here is derived from an EMBL/GenBank/DDBJ whole genome shotgun (WGS) entry which is preliminary data.</text>
</comment>
<evidence type="ECO:0000313" key="4">
    <source>
        <dbReference type="Proteomes" id="UP000717585"/>
    </source>
</evidence>
<evidence type="ECO:0000256" key="2">
    <source>
        <dbReference type="SAM" id="MobiDB-lite"/>
    </source>
</evidence>
<feature type="region of interest" description="Disordered" evidence="2">
    <location>
        <begin position="19"/>
        <end position="49"/>
    </location>
</feature>
<reference evidence="3" key="1">
    <citation type="submission" date="2021-05" db="EMBL/GenBank/DDBJ databases">
        <title>A free-living protist that lacks canonical eukaryotic 1 DNA replication and segregation systems.</title>
        <authorList>
            <person name="Salas-Leiva D.E."/>
            <person name="Tromer E.C."/>
            <person name="Curtis B.A."/>
            <person name="Jerlstrom-Hultqvist J."/>
            <person name="Kolisko M."/>
            <person name="Yi Z."/>
            <person name="Salas-Leiva J.S."/>
            <person name="Gallot-Lavallee L."/>
            <person name="Kops G.J.P.L."/>
            <person name="Archibald J.M."/>
            <person name="Simpson A.G.B."/>
            <person name="Roger A.J."/>
        </authorList>
    </citation>
    <scope>NUCLEOTIDE SEQUENCE</scope>
    <source>
        <strain evidence="3">BICM</strain>
    </source>
</reference>
<feature type="coiled-coil region" evidence="1">
    <location>
        <begin position="131"/>
        <end position="200"/>
    </location>
</feature>
<sequence>MAYVTEYVTTFSSIRRQELGRMPATKKKTTTATTDKKDSSNEASESAPITVSLTDQDALLAELRSAQTRISYLEADNHSLREKLQAQAQDHLSVSNYLQEEVQKKTEQTQSLKDRIDKQNSSLTQITEQVAATWRDKLDRLIAERDNLQTDNDRLQTLVSDTEDFRAQWRAMMNKIEDLERELKANEAAHKREMETLEHTHLQDKLKNREAFEAQLAETYSRAEESIKANLKPAQRLVRKQNDGLAQKLSFMSSESEKERRKATEAETKIAQINIDLDIQRNIADDAARRSSQLSQQLRVAKARIDALDDALTTVEATYKERMRDLEAQKDAEIDSLEGDVQGLKKLVQLKSKELAKVRGLAARILQQRTDLEFFLTETLEEARVQLAEEAGGEFLPERPRLGPITVKAGAEIRELTWAERERVLVDMVDRINRGRR</sequence>
<gene>
    <name evidence="3" type="ORF">J8273_3296</name>
</gene>
<dbReference type="PANTHER" id="PTHR14845:SF0">
    <property type="entry name" value="DUF4515 DOMAIN-CONTAINING PROTEIN"/>
    <property type="match status" value="1"/>
</dbReference>
<accession>A0A8J6B5A1</accession>
<keyword evidence="1" id="KW-0175">Coiled coil</keyword>